<feature type="chain" id="PRO_5046396462" evidence="1">
    <location>
        <begin position="22"/>
        <end position="90"/>
    </location>
</feature>
<evidence type="ECO:0000313" key="2">
    <source>
        <dbReference type="EMBL" id="MDY8109192.1"/>
    </source>
</evidence>
<accession>A0ABU5I1G8</accession>
<sequence>MKRFTIAVALLASFGVLPASAQSTVSVVQYASNNPVADAAMPNPPSLGASVPSSVSLQSVEGAPNFGYFYFDGRPVIVDLRTRAIVKIGA</sequence>
<dbReference type="RefSeq" id="WP_322186646.1">
    <property type="nucleotide sequence ID" value="NZ_JAXLPB010000002.1"/>
</dbReference>
<evidence type="ECO:0000256" key="1">
    <source>
        <dbReference type="SAM" id="SignalP"/>
    </source>
</evidence>
<reference evidence="2 3" key="1">
    <citation type="submission" date="2023-12" db="EMBL/GenBank/DDBJ databases">
        <title>Description of Novel Strain Fulvimarina sp. 2208YS6-2-32 isolated from Uroteuthis (Photololigo) edulis.</title>
        <authorList>
            <person name="Park J.-S."/>
        </authorList>
    </citation>
    <scope>NUCLEOTIDE SEQUENCE [LARGE SCALE GENOMIC DNA]</scope>
    <source>
        <strain evidence="2 3">2208YS6-2-32</strain>
    </source>
</reference>
<name>A0ABU5I1G8_9HYPH</name>
<organism evidence="2 3">
    <name type="scientific">Fulvimarina uroteuthidis</name>
    <dbReference type="NCBI Taxonomy" id="3098149"/>
    <lineage>
        <taxon>Bacteria</taxon>
        <taxon>Pseudomonadati</taxon>
        <taxon>Pseudomonadota</taxon>
        <taxon>Alphaproteobacteria</taxon>
        <taxon>Hyphomicrobiales</taxon>
        <taxon>Aurantimonadaceae</taxon>
        <taxon>Fulvimarina</taxon>
    </lineage>
</organism>
<evidence type="ECO:0000313" key="3">
    <source>
        <dbReference type="Proteomes" id="UP001294412"/>
    </source>
</evidence>
<comment type="caution">
    <text evidence="2">The sequence shown here is derived from an EMBL/GenBank/DDBJ whole genome shotgun (WGS) entry which is preliminary data.</text>
</comment>
<protein>
    <submittedName>
        <fullName evidence="2">DUF1236 domain-containing protein</fullName>
    </submittedName>
</protein>
<dbReference type="Proteomes" id="UP001294412">
    <property type="component" value="Unassembled WGS sequence"/>
</dbReference>
<feature type="signal peptide" evidence="1">
    <location>
        <begin position="1"/>
        <end position="21"/>
    </location>
</feature>
<keyword evidence="1" id="KW-0732">Signal</keyword>
<gene>
    <name evidence="2" type="ORF">U0C82_08550</name>
</gene>
<dbReference type="Pfam" id="PF06823">
    <property type="entry name" value="DUF1236"/>
    <property type="match status" value="1"/>
</dbReference>
<keyword evidence="3" id="KW-1185">Reference proteome</keyword>
<dbReference type="InterPro" id="IPR009642">
    <property type="entry name" value="DUF1236"/>
</dbReference>
<dbReference type="EMBL" id="JAXLPB010000002">
    <property type="protein sequence ID" value="MDY8109192.1"/>
    <property type="molecule type" value="Genomic_DNA"/>
</dbReference>
<proteinExistence type="predicted"/>